<sequence>MSDEEKKEYVDWISDKDGVQLDPTKIQKNKAMRSLTKIFLNATWGKFTQNPMKSETILIQKSDADSLTNFFNDPKYEPTGMVPFGVHQLWISRKPKDEALRPAPFTNLAIAALTTSAARLRLTEAIERVGVENMVYCDTDSLIFKRKRREDPFGDLKGQQLGYLFSEIAEGSELVEVMTMAPKTYELKVKNADGSFSHTVKAKGITMISWNSESITFNTMKQAMDKYMKDGFTEPLRGEMLRFRRGDDALDGIWTCTMKKQLNPKMDKGHYVEGVSIPFGQLPRGTTLIDDYPF</sequence>
<evidence type="ECO:0000256" key="7">
    <source>
        <dbReference type="ARBA" id="ARBA00023125"/>
    </source>
</evidence>
<organism evidence="10 11">
    <name type="scientific">Caenorhabditis nigoni</name>
    <dbReference type="NCBI Taxonomy" id="1611254"/>
    <lineage>
        <taxon>Eukaryota</taxon>
        <taxon>Metazoa</taxon>
        <taxon>Ecdysozoa</taxon>
        <taxon>Nematoda</taxon>
        <taxon>Chromadorea</taxon>
        <taxon>Rhabditida</taxon>
        <taxon>Rhabditina</taxon>
        <taxon>Rhabditomorpha</taxon>
        <taxon>Rhabditoidea</taxon>
        <taxon>Rhabditidae</taxon>
        <taxon>Peloderinae</taxon>
        <taxon>Caenorhabditis</taxon>
    </lineage>
</organism>
<dbReference type="GO" id="GO:0006260">
    <property type="term" value="P:DNA replication"/>
    <property type="evidence" value="ECO:0007669"/>
    <property type="project" value="UniProtKB-KW"/>
</dbReference>
<evidence type="ECO:0000259" key="9">
    <source>
        <dbReference type="Pfam" id="PF03175"/>
    </source>
</evidence>
<evidence type="ECO:0000256" key="4">
    <source>
        <dbReference type="ARBA" id="ARBA00022695"/>
    </source>
</evidence>
<dbReference type="GO" id="GO:0003677">
    <property type="term" value="F:DNA binding"/>
    <property type="evidence" value="ECO:0007669"/>
    <property type="project" value="UniProtKB-KW"/>
</dbReference>
<dbReference type="Proteomes" id="UP000230233">
    <property type="component" value="Chromosome V"/>
</dbReference>
<feature type="domain" description="DNA-directed DNA polymerase family B mitochondria/virus" evidence="9">
    <location>
        <begin position="26"/>
        <end position="81"/>
    </location>
</feature>
<proteinExistence type="inferred from homology"/>
<keyword evidence="6" id="KW-0239">DNA-directed DNA polymerase</keyword>
<protein>
    <recommendedName>
        <fullName evidence="2">DNA-directed DNA polymerase</fullName>
        <ecNumber evidence="2">2.7.7.7</ecNumber>
    </recommendedName>
</protein>
<keyword evidence="5" id="KW-0235">DNA replication</keyword>
<keyword evidence="3" id="KW-0808">Transferase</keyword>
<dbReference type="Pfam" id="PF03175">
    <property type="entry name" value="DNA_pol_B_2"/>
    <property type="match status" value="1"/>
</dbReference>
<dbReference type="InterPro" id="IPR023211">
    <property type="entry name" value="DNA_pol_palm_dom_sf"/>
</dbReference>
<name>A0A2G5TAC1_9PELO</name>
<dbReference type="EMBL" id="PDUG01000005">
    <property type="protein sequence ID" value="PIC24334.1"/>
    <property type="molecule type" value="Genomic_DNA"/>
</dbReference>
<dbReference type="InterPro" id="IPR043502">
    <property type="entry name" value="DNA/RNA_pol_sf"/>
</dbReference>
<gene>
    <name evidence="10" type="primary">Cnig_chr_V.g17711</name>
    <name evidence="10" type="ORF">B9Z55_017711</name>
</gene>
<comment type="caution">
    <text evidence="10">The sequence shown here is derived from an EMBL/GenBank/DDBJ whole genome shotgun (WGS) entry which is preliminary data.</text>
</comment>
<dbReference type="GO" id="GO:0003887">
    <property type="term" value="F:DNA-directed DNA polymerase activity"/>
    <property type="evidence" value="ECO:0007669"/>
    <property type="project" value="UniProtKB-KW"/>
</dbReference>
<keyword evidence="7" id="KW-0238">DNA-binding</keyword>
<keyword evidence="11" id="KW-1185">Reference proteome</keyword>
<comment type="similarity">
    <text evidence="1">Belongs to the DNA polymerase type-B family.</text>
</comment>
<evidence type="ECO:0000256" key="1">
    <source>
        <dbReference type="ARBA" id="ARBA00005755"/>
    </source>
</evidence>
<reference evidence="11" key="1">
    <citation type="submission" date="2017-10" db="EMBL/GenBank/DDBJ databases">
        <title>Rapid genome shrinkage in a self-fertile nematode reveals novel sperm competition proteins.</title>
        <authorList>
            <person name="Yin D."/>
            <person name="Schwarz E.M."/>
            <person name="Thomas C.G."/>
            <person name="Felde R.L."/>
            <person name="Korf I.F."/>
            <person name="Cutter A.D."/>
            <person name="Schartner C.M."/>
            <person name="Ralston E.J."/>
            <person name="Meyer B.J."/>
            <person name="Haag E.S."/>
        </authorList>
    </citation>
    <scope>NUCLEOTIDE SEQUENCE [LARGE SCALE GENOMIC DNA]</scope>
    <source>
        <strain evidence="11">JU1422</strain>
    </source>
</reference>
<evidence type="ECO:0000256" key="3">
    <source>
        <dbReference type="ARBA" id="ARBA00022679"/>
    </source>
</evidence>
<dbReference type="InterPro" id="IPR004868">
    <property type="entry name" value="DNA-dir_DNA_pol_B_mt/vir"/>
</dbReference>
<evidence type="ECO:0000256" key="8">
    <source>
        <dbReference type="ARBA" id="ARBA00049244"/>
    </source>
</evidence>
<evidence type="ECO:0000313" key="11">
    <source>
        <dbReference type="Proteomes" id="UP000230233"/>
    </source>
</evidence>
<dbReference type="PANTHER" id="PTHR33568">
    <property type="entry name" value="DNA POLYMERASE"/>
    <property type="match status" value="1"/>
</dbReference>
<dbReference type="GO" id="GO:0000166">
    <property type="term" value="F:nucleotide binding"/>
    <property type="evidence" value="ECO:0007669"/>
    <property type="project" value="InterPro"/>
</dbReference>
<dbReference type="OrthoDB" id="5876545at2759"/>
<dbReference type="EC" id="2.7.7.7" evidence="2"/>
<keyword evidence="4" id="KW-0548">Nucleotidyltransferase</keyword>
<evidence type="ECO:0000256" key="2">
    <source>
        <dbReference type="ARBA" id="ARBA00012417"/>
    </source>
</evidence>
<dbReference type="SUPFAM" id="SSF56672">
    <property type="entry name" value="DNA/RNA polymerases"/>
    <property type="match status" value="1"/>
</dbReference>
<dbReference type="AlphaFoldDB" id="A0A2G5TAC1"/>
<comment type="catalytic activity">
    <reaction evidence="8">
        <text>DNA(n) + a 2'-deoxyribonucleoside 5'-triphosphate = DNA(n+1) + diphosphate</text>
        <dbReference type="Rhea" id="RHEA:22508"/>
        <dbReference type="Rhea" id="RHEA-COMP:17339"/>
        <dbReference type="Rhea" id="RHEA-COMP:17340"/>
        <dbReference type="ChEBI" id="CHEBI:33019"/>
        <dbReference type="ChEBI" id="CHEBI:61560"/>
        <dbReference type="ChEBI" id="CHEBI:173112"/>
        <dbReference type="EC" id="2.7.7.7"/>
    </reaction>
</comment>
<evidence type="ECO:0000313" key="10">
    <source>
        <dbReference type="EMBL" id="PIC24334.1"/>
    </source>
</evidence>
<dbReference type="STRING" id="1611254.A0A2G5TAC1"/>
<accession>A0A2G5TAC1</accession>
<evidence type="ECO:0000256" key="5">
    <source>
        <dbReference type="ARBA" id="ARBA00022705"/>
    </source>
</evidence>
<dbReference type="PANTHER" id="PTHR33568:SF3">
    <property type="entry name" value="DNA-DIRECTED DNA POLYMERASE"/>
    <property type="match status" value="1"/>
</dbReference>
<dbReference type="Gene3D" id="3.90.1600.10">
    <property type="entry name" value="Palm domain of DNA polymerase"/>
    <property type="match status" value="1"/>
</dbReference>
<evidence type="ECO:0000256" key="6">
    <source>
        <dbReference type="ARBA" id="ARBA00022932"/>
    </source>
</evidence>